<evidence type="ECO:0000256" key="9">
    <source>
        <dbReference type="ARBA" id="ARBA00023136"/>
    </source>
</evidence>
<evidence type="ECO:0000256" key="1">
    <source>
        <dbReference type="ARBA" id="ARBA00004162"/>
    </source>
</evidence>
<comment type="caution">
    <text evidence="16">The sequence shown here is derived from an EMBL/GenBank/DDBJ whole genome shotgun (WGS) entry which is preliminary data.</text>
</comment>
<reference evidence="16" key="1">
    <citation type="submission" date="2024-03" db="EMBL/GenBank/DDBJ databases">
        <title>WGS assembly of Saponaria officinalis var. Norfolk2.</title>
        <authorList>
            <person name="Jenkins J."/>
            <person name="Shu S."/>
            <person name="Grimwood J."/>
            <person name="Barry K."/>
            <person name="Goodstein D."/>
            <person name="Schmutz J."/>
            <person name="Leebens-Mack J."/>
            <person name="Osbourn A."/>
        </authorList>
    </citation>
    <scope>NUCLEOTIDE SEQUENCE [LARGE SCALE GENOMIC DNA]</scope>
    <source>
        <strain evidence="16">JIC</strain>
    </source>
</reference>
<keyword evidence="10" id="KW-1015">Disulfide bond</keyword>
<feature type="domain" description="Gnk2-homologous" evidence="15">
    <location>
        <begin position="168"/>
        <end position="274"/>
    </location>
</feature>
<name>A0AAW1MWR5_SAPOF</name>
<dbReference type="GO" id="GO:0005524">
    <property type="term" value="F:ATP binding"/>
    <property type="evidence" value="ECO:0007669"/>
    <property type="project" value="UniProtKB-KW"/>
</dbReference>
<dbReference type="EMBL" id="JBDFQZ010000002">
    <property type="protein sequence ID" value="KAK9750731.1"/>
    <property type="molecule type" value="Genomic_DNA"/>
</dbReference>
<keyword evidence="11" id="KW-0325">Glycoprotein</keyword>
<dbReference type="Pfam" id="PF00069">
    <property type="entry name" value="Pkinase"/>
    <property type="match status" value="1"/>
</dbReference>
<feature type="domain" description="Gnk2-homologous" evidence="15">
    <location>
        <begin position="58"/>
        <end position="161"/>
    </location>
</feature>
<evidence type="ECO:0000259" key="15">
    <source>
        <dbReference type="PROSITE" id="PS51473"/>
    </source>
</evidence>
<dbReference type="Gene3D" id="1.10.510.10">
    <property type="entry name" value="Transferase(Phosphotransferase) domain 1"/>
    <property type="match status" value="1"/>
</dbReference>
<keyword evidence="3 13" id="KW-0812">Transmembrane</keyword>
<evidence type="ECO:0000256" key="3">
    <source>
        <dbReference type="ARBA" id="ARBA00022692"/>
    </source>
</evidence>
<evidence type="ECO:0000256" key="5">
    <source>
        <dbReference type="ARBA" id="ARBA00022737"/>
    </source>
</evidence>
<accession>A0AAW1MWR5</accession>
<dbReference type="FunFam" id="1.10.510.10:FF:000468">
    <property type="entry name" value="PTI1-like tyrosine-protein kinase 3"/>
    <property type="match status" value="1"/>
</dbReference>
<dbReference type="PANTHER" id="PTHR45631">
    <property type="entry name" value="OS07G0107800 PROTEIN-RELATED"/>
    <property type="match status" value="1"/>
</dbReference>
<dbReference type="PROSITE" id="PS00108">
    <property type="entry name" value="PROTEIN_KINASE_ST"/>
    <property type="match status" value="1"/>
</dbReference>
<evidence type="ECO:0000256" key="2">
    <source>
        <dbReference type="ARBA" id="ARBA00022475"/>
    </source>
</evidence>
<feature type="compositionally biased region" description="Polar residues" evidence="12">
    <location>
        <begin position="677"/>
        <end position="697"/>
    </location>
</feature>
<dbReference type="Gene3D" id="3.30.430.20">
    <property type="entry name" value="Gnk2 domain, C-X8-C-X2-C motif"/>
    <property type="match status" value="2"/>
</dbReference>
<keyword evidence="17" id="KW-1185">Reference proteome</keyword>
<evidence type="ECO:0000256" key="6">
    <source>
        <dbReference type="ARBA" id="ARBA00022741"/>
    </source>
</evidence>
<keyword evidence="5" id="KW-0677">Repeat</keyword>
<evidence type="ECO:0000256" key="8">
    <source>
        <dbReference type="ARBA" id="ARBA00022989"/>
    </source>
</evidence>
<dbReference type="SMART" id="SM00220">
    <property type="entry name" value="S_TKc"/>
    <property type="match status" value="1"/>
</dbReference>
<dbReference type="GO" id="GO:0005886">
    <property type="term" value="C:plasma membrane"/>
    <property type="evidence" value="ECO:0007669"/>
    <property type="project" value="UniProtKB-SubCell"/>
</dbReference>
<dbReference type="InterPro" id="IPR038408">
    <property type="entry name" value="GNK2_sf"/>
</dbReference>
<evidence type="ECO:0000256" key="11">
    <source>
        <dbReference type="ARBA" id="ARBA00023180"/>
    </source>
</evidence>
<dbReference type="Proteomes" id="UP001443914">
    <property type="component" value="Unassembled WGS sequence"/>
</dbReference>
<evidence type="ECO:0000313" key="16">
    <source>
        <dbReference type="EMBL" id="KAK9750731.1"/>
    </source>
</evidence>
<evidence type="ECO:0000256" key="10">
    <source>
        <dbReference type="ARBA" id="ARBA00023157"/>
    </source>
</evidence>
<evidence type="ECO:0000256" key="13">
    <source>
        <dbReference type="SAM" id="Phobius"/>
    </source>
</evidence>
<dbReference type="AlphaFoldDB" id="A0AAW1MWR5"/>
<dbReference type="PROSITE" id="PS51473">
    <property type="entry name" value="GNK2"/>
    <property type="match status" value="2"/>
</dbReference>
<keyword evidence="4" id="KW-0732">Signal</keyword>
<sequence>MKRPTNPMLMDFQITEDHILKGILQTARSRRQIKDNQVISSMWPVLSVLAGPTLSRPHYISYNCQEKNSYTSGSVFQANLNFTLFDHFHTEAKHFGFSNFTTGTDDDQVYALYYCKGDVDAADCLDCVEAAATKITKACKFWKEGIVWFEECTLRYANRTIFSIDEEDPYKLYYNDTGIVTEHQLDQYKQVFDTTMDALINQAAYSQGTLPGFATKQINLSTSGILEGLAQCTPDIVGRPCYRCLRTALRLRDTWANTVVFLPSCLIRYDLYETVLLSPPSQPPPPQQGLHIGIIVAVIIVVVLLIVLALIGGWFLLYKPRPQGDEDSVSGLQRLTSAQVKKMTRNFTKVLGEGACGVVYRGKLLGSSKKVAIKLLNKLDDLTQFNNEIDVLRMVRHSNVVSLLGYCQDPKTLALVCEYMDKGDLKDRLSGSCSLSWRQRLQIAIDTATGLAYLHDNCDYPIVHRDVKPANILLHEIDGELTAKVADFGYSKIFPAKDVTTLQTRIIGTCGYIAPEYSLNGLLNNKIDVYSFGVVLIQLITGKAPRREDNGVKSFQEGLETKDIENILDSKVGRDVGHASVWKAAEVANSCVNNEPNKRPNMSQIVSDLTQSLDMELRKNEVSSRTSSSPMFISNPLYLGSISEVPELQQISDSDNPKGKKKLGTESPIAPPEARKNSGNFCIGSTSKASSPVTLDTNSEDREGYPGSCGDGSSSRYITCLIVSDIVQEVPEEEAAQ</sequence>
<dbReference type="InterPro" id="IPR008271">
    <property type="entry name" value="Ser/Thr_kinase_AS"/>
</dbReference>
<dbReference type="GO" id="GO:0004672">
    <property type="term" value="F:protein kinase activity"/>
    <property type="evidence" value="ECO:0007669"/>
    <property type="project" value="InterPro"/>
</dbReference>
<dbReference type="InterPro" id="IPR011009">
    <property type="entry name" value="Kinase-like_dom_sf"/>
</dbReference>
<feature type="domain" description="Protein kinase" evidence="14">
    <location>
        <begin position="345"/>
        <end position="613"/>
    </location>
</feature>
<evidence type="ECO:0000313" key="17">
    <source>
        <dbReference type="Proteomes" id="UP001443914"/>
    </source>
</evidence>
<dbReference type="InterPro" id="IPR000719">
    <property type="entry name" value="Prot_kinase_dom"/>
</dbReference>
<evidence type="ECO:0000259" key="14">
    <source>
        <dbReference type="PROSITE" id="PS50011"/>
    </source>
</evidence>
<dbReference type="CDD" id="cd23509">
    <property type="entry name" value="Gnk2-like"/>
    <property type="match status" value="2"/>
</dbReference>
<keyword evidence="8 13" id="KW-1133">Transmembrane helix</keyword>
<dbReference type="Gene3D" id="3.30.200.20">
    <property type="entry name" value="Phosphorylase Kinase, domain 1"/>
    <property type="match status" value="1"/>
</dbReference>
<organism evidence="16 17">
    <name type="scientific">Saponaria officinalis</name>
    <name type="common">Common soapwort</name>
    <name type="synonym">Lychnis saponaria</name>
    <dbReference type="NCBI Taxonomy" id="3572"/>
    <lineage>
        <taxon>Eukaryota</taxon>
        <taxon>Viridiplantae</taxon>
        <taxon>Streptophyta</taxon>
        <taxon>Embryophyta</taxon>
        <taxon>Tracheophyta</taxon>
        <taxon>Spermatophyta</taxon>
        <taxon>Magnoliopsida</taxon>
        <taxon>eudicotyledons</taxon>
        <taxon>Gunneridae</taxon>
        <taxon>Pentapetalae</taxon>
        <taxon>Caryophyllales</taxon>
        <taxon>Caryophyllaceae</taxon>
        <taxon>Caryophylleae</taxon>
        <taxon>Saponaria</taxon>
    </lineage>
</organism>
<dbReference type="GO" id="GO:0051707">
    <property type="term" value="P:response to other organism"/>
    <property type="evidence" value="ECO:0007669"/>
    <property type="project" value="UniProtKB-ARBA"/>
</dbReference>
<keyword evidence="6" id="KW-0547">Nucleotide-binding</keyword>
<evidence type="ECO:0000256" key="12">
    <source>
        <dbReference type="SAM" id="MobiDB-lite"/>
    </source>
</evidence>
<evidence type="ECO:0000256" key="4">
    <source>
        <dbReference type="ARBA" id="ARBA00022729"/>
    </source>
</evidence>
<comment type="subcellular location">
    <subcellularLocation>
        <location evidence="1">Cell membrane</location>
        <topology evidence="1">Single-pass membrane protein</topology>
    </subcellularLocation>
</comment>
<evidence type="ECO:0000256" key="7">
    <source>
        <dbReference type="ARBA" id="ARBA00022840"/>
    </source>
</evidence>
<feature type="region of interest" description="Disordered" evidence="12">
    <location>
        <begin position="651"/>
        <end position="712"/>
    </location>
</feature>
<keyword evidence="2" id="KW-1003">Cell membrane</keyword>
<gene>
    <name evidence="16" type="ORF">RND81_02G217400</name>
</gene>
<protein>
    <submittedName>
        <fullName evidence="16">Uncharacterized protein</fullName>
    </submittedName>
</protein>
<dbReference type="Pfam" id="PF01657">
    <property type="entry name" value="Stress-antifung"/>
    <property type="match status" value="2"/>
</dbReference>
<dbReference type="SUPFAM" id="SSF56112">
    <property type="entry name" value="Protein kinase-like (PK-like)"/>
    <property type="match status" value="1"/>
</dbReference>
<keyword evidence="7" id="KW-0067">ATP-binding</keyword>
<feature type="transmembrane region" description="Helical" evidence="13">
    <location>
        <begin position="292"/>
        <end position="317"/>
    </location>
</feature>
<proteinExistence type="predicted"/>
<dbReference type="PROSITE" id="PS50011">
    <property type="entry name" value="PROTEIN_KINASE_DOM"/>
    <property type="match status" value="1"/>
</dbReference>
<keyword evidence="9 13" id="KW-0472">Membrane</keyword>
<dbReference type="InterPro" id="IPR002902">
    <property type="entry name" value="GNK2"/>
</dbReference>